<dbReference type="CDD" id="cd00067">
    <property type="entry name" value="GAL4"/>
    <property type="match status" value="1"/>
</dbReference>
<feature type="region of interest" description="Disordered" evidence="6">
    <location>
        <begin position="122"/>
        <end position="147"/>
    </location>
</feature>
<organism evidence="8 9">
    <name type="scientific">Exophiala sideris</name>
    <dbReference type="NCBI Taxonomy" id="1016849"/>
    <lineage>
        <taxon>Eukaryota</taxon>
        <taxon>Fungi</taxon>
        <taxon>Dikarya</taxon>
        <taxon>Ascomycota</taxon>
        <taxon>Pezizomycotina</taxon>
        <taxon>Eurotiomycetes</taxon>
        <taxon>Chaetothyriomycetidae</taxon>
        <taxon>Chaetothyriales</taxon>
        <taxon>Herpotrichiellaceae</taxon>
        <taxon>Exophiala</taxon>
    </lineage>
</organism>
<evidence type="ECO:0000313" key="9">
    <source>
        <dbReference type="Proteomes" id="UP000053599"/>
    </source>
</evidence>
<dbReference type="PROSITE" id="PS50048">
    <property type="entry name" value="ZN2_CY6_FUNGAL_2"/>
    <property type="match status" value="1"/>
</dbReference>
<protein>
    <recommendedName>
        <fullName evidence="7">Zn(2)-C6 fungal-type domain-containing protein</fullName>
    </recommendedName>
</protein>
<dbReference type="PANTHER" id="PTHR47424">
    <property type="entry name" value="REGULATORY PROTEIN GAL4"/>
    <property type="match status" value="1"/>
</dbReference>
<feature type="domain" description="Zn(2)-C6 fungal-type" evidence="7">
    <location>
        <begin position="15"/>
        <end position="44"/>
    </location>
</feature>
<dbReference type="GO" id="GO:0008270">
    <property type="term" value="F:zinc ion binding"/>
    <property type="evidence" value="ECO:0007669"/>
    <property type="project" value="InterPro"/>
</dbReference>
<accession>A0A0D1Y2H3</accession>
<dbReference type="PROSITE" id="PS00463">
    <property type="entry name" value="ZN2_CY6_FUNGAL_1"/>
    <property type="match status" value="1"/>
</dbReference>
<keyword evidence="1" id="KW-0479">Metal-binding</keyword>
<dbReference type="AlphaFoldDB" id="A0A0D1Y2H3"/>
<dbReference type="HOGENOM" id="CLU_008599_2_1_1"/>
<dbReference type="SMART" id="SM00906">
    <property type="entry name" value="Fungal_trans"/>
    <property type="match status" value="1"/>
</dbReference>
<dbReference type="Pfam" id="PF04082">
    <property type="entry name" value="Fungal_trans"/>
    <property type="match status" value="1"/>
</dbReference>
<dbReference type="Pfam" id="PF00172">
    <property type="entry name" value="Zn_clus"/>
    <property type="match status" value="1"/>
</dbReference>
<dbReference type="EMBL" id="KN846954">
    <property type="protein sequence ID" value="KIV77082.1"/>
    <property type="molecule type" value="Genomic_DNA"/>
</dbReference>
<dbReference type="InterPro" id="IPR036864">
    <property type="entry name" value="Zn2-C6_fun-type_DNA-bd_sf"/>
</dbReference>
<feature type="compositionally biased region" description="Polar residues" evidence="6">
    <location>
        <begin position="122"/>
        <end position="140"/>
    </location>
</feature>
<dbReference type="InterPro" id="IPR001138">
    <property type="entry name" value="Zn2Cys6_DnaBD"/>
</dbReference>
<dbReference type="Proteomes" id="UP000053599">
    <property type="component" value="Unassembled WGS sequence"/>
</dbReference>
<dbReference type="Gene3D" id="4.10.240.10">
    <property type="entry name" value="Zn(2)-C6 fungal-type DNA-binding domain"/>
    <property type="match status" value="1"/>
</dbReference>
<dbReference type="SMART" id="SM00066">
    <property type="entry name" value="GAL4"/>
    <property type="match status" value="1"/>
</dbReference>
<evidence type="ECO:0000256" key="6">
    <source>
        <dbReference type="SAM" id="MobiDB-lite"/>
    </source>
</evidence>
<dbReference type="GO" id="GO:0006351">
    <property type="term" value="P:DNA-templated transcription"/>
    <property type="evidence" value="ECO:0007669"/>
    <property type="project" value="InterPro"/>
</dbReference>
<keyword evidence="4" id="KW-0804">Transcription</keyword>
<dbReference type="GO" id="GO:0000981">
    <property type="term" value="F:DNA-binding transcription factor activity, RNA polymerase II-specific"/>
    <property type="evidence" value="ECO:0007669"/>
    <property type="project" value="InterPro"/>
</dbReference>
<evidence type="ECO:0000256" key="2">
    <source>
        <dbReference type="ARBA" id="ARBA00023015"/>
    </source>
</evidence>
<evidence type="ECO:0000259" key="7">
    <source>
        <dbReference type="PROSITE" id="PS50048"/>
    </source>
</evidence>
<feature type="region of interest" description="Disordered" evidence="6">
    <location>
        <begin position="156"/>
        <end position="175"/>
    </location>
</feature>
<keyword evidence="3" id="KW-0238">DNA-binding</keyword>
<dbReference type="GO" id="GO:0000978">
    <property type="term" value="F:RNA polymerase II cis-regulatory region sequence-specific DNA binding"/>
    <property type="evidence" value="ECO:0007669"/>
    <property type="project" value="TreeGrafter"/>
</dbReference>
<dbReference type="InterPro" id="IPR051127">
    <property type="entry name" value="Fungal_SecMet_Regulators"/>
</dbReference>
<reference evidence="8 9" key="1">
    <citation type="submission" date="2015-01" db="EMBL/GenBank/DDBJ databases">
        <title>The Genome Sequence of Exophiala sideris CBS121828.</title>
        <authorList>
            <consortium name="The Broad Institute Genomics Platform"/>
            <person name="Cuomo C."/>
            <person name="de Hoog S."/>
            <person name="Gorbushina A."/>
            <person name="Stielow B."/>
            <person name="Teixiera M."/>
            <person name="Abouelleil A."/>
            <person name="Chapman S.B."/>
            <person name="Priest M."/>
            <person name="Young S.K."/>
            <person name="Wortman J."/>
            <person name="Nusbaum C."/>
            <person name="Birren B."/>
        </authorList>
    </citation>
    <scope>NUCLEOTIDE SEQUENCE [LARGE SCALE GENOMIC DNA]</scope>
    <source>
        <strain evidence="8 9">CBS 121828</strain>
    </source>
</reference>
<dbReference type="GO" id="GO:0000435">
    <property type="term" value="P:positive regulation of transcription from RNA polymerase II promoter by galactose"/>
    <property type="evidence" value="ECO:0007669"/>
    <property type="project" value="TreeGrafter"/>
</dbReference>
<dbReference type="OrthoDB" id="2283488at2759"/>
<evidence type="ECO:0000313" key="8">
    <source>
        <dbReference type="EMBL" id="KIV77082.1"/>
    </source>
</evidence>
<name>A0A0D1Y2H3_9EURO</name>
<dbReference type="InterPro" id="IPR007219">
    <property type="entry name" value="XnlR_reg_dom"/>
</dbReference>
<evidence type="ECO:0000256" key="5">
    <source>
        <dbReference type="ARBA" id="ARBA00023242"/>
    </source>
</evidence>
<proteinExistence type="predicted"/>
<gene>
    <name evidence="8" type="ORF">PV11_08917</name>
</gene>
<sequence>MDQVSIVPVEKVISSCSECRRRKAKCDRRDPCNNCEKSGRVCSFEKVSRTPLTRKHLDHVEKELLKAKNLLRQYERHKNNELHNNNSVSARDGQFVNVLEVQAADVSQESDMLHAIEGSHTAHTSLESSDSRIYQPTSTAIPGANDSRNVAARANHANGNGARQPSPTFSFEPSPVIGDLDWDERVQKVNQTHFIDGMASLPERSSRGYMGVASGAALLRLADSNDETDMHMENDHQEDSMQETPPLLPAIFSLSQLEPFVDAYFQTYHISYPIVHEATFRAQFMEVVPRPKVNAWQVLLYIIAALGSFAASEIAPEVDVALFKAAKARMSVDMLETGNITLVQALTLISNYVQKRNKPNSGYNYLGLAKRMAMGIGLHKEFPAWQSKPMRLEIRRRVYWCLYVFDVGATITFSRPLDLPQEGIEIQLPLNVADSDITVNTKTYPAEASETTLYTHVRCQAQFHLATSSIYARLISSRFPTAEEMLQADDSHLAKWLQEIPSYFREGVTVAPKYRLCHSTLQWRWRNFRMLMYRPFLMRKFMTKRRTTALPISSSEEQAIRRCLESASESINLITNYWQFGTQNVLACWYGLYFLFQATLIPVVCLRNEPQSPHAADWRNQISRALQTITSMTRLNSTAARCHEVVMKLCGAYLAQDMTLWESPTSESPFTQLNALNSFMWPMADPQLSTGYDLAFLDSVPFDFVNQFPSM</sequence>
<evidence type="ECO:0000256" key="1">
    <source>
        <dbReference type="ARBA" id="ARBA00022723"/>
    </source>
</evidence>
<evidence type="ECO:0000256" key="4">
    <source>
        <dbReference type="ARBA" id="ARBA00023163"/>
    </source>
</evidence>
<evidence type="ECO:0000256" key="3">
    <source>
        <dbReference type="ARBA" id="ARBA00023125"/>
    </source>
</evidence>
<keyword evidence="5" id="KW-0539">Nucleus</keyword>
<dbReference type="SUPFAM" id="SSF57701">
    <property type="entry name" value="Zn2/Cys6 DNA-binding domain"/>
    <property type="match status" value="1"/>
</dbReference>
<dbReference type="GO" id="GO:0005634">
    <property type="term" value="C:nucleus"/>
    <property type="evidence" value="ECO:0007669"/>
    <property type="project" value="TreeGrafter"/>
</dbReference>
<dbReference type="PANTHER" id="PTHR47424:SF2">
    <property type="entry name" value="TRANSCRIPTION FACTOR DOMAIN-CONTAINING PROTEIN-RELATED"/>
    <property type="match status" value="1"/>
</dbReference>
<keyword evidence="2" id="KW-0805">Transcription regulation</keyword>
<dbReference type="CDD" id="cd12148">
    <property type="entry name" value="fungal_TF_MHR"/>
    <property type="match status" value="1"/>
</dbReference>